<organism evidence="2 3">
    <name type="scientific">Nannocystis exedens</name>
    <dbReference type="NCBI Taxonomy" id="54"/>
    <lineage>
        <taxon>Bacteria</taxon>
        <taxon>Pseudomonadati</taxon>
        <taxon>Myxococcota</taxon>
        <taxon>Polyangia</taxon>
        <taxon>Nannocystales</taxon>
        <taxon>Nannocystaceae</taxon>
        <taxon>Nannocystis</taxon>
    </lineage>
</organism>
<keyword evidence="1" id="KW-1133">Transmembrane helix</keyword>
<protein>
    <submittedName>
        <fullName evidence="2">Uncharacterized protein</fullName>
    </submittedName>
</protein>
<gene>
    <name evidence="2" type="ORF">SAMN02745121_01627</name>
</gene>
<sequence length="55" mass="5726">MTLGLARLDIDALLVALLALAAAAVVGVVWLVVAAVRAGVARARLRAAMRETDDR</sequence>
<evidence type="ECO:0000313" key="3">
    <source>
        <dbReference type="Proteomes" id="UP000199400"/>
    </source>
</evidence>
<dbReference type="AlphaFoldDB" id="A0A1I1V924"/>
<dbReference type="RefSeq" id="WP_170136041.1">
    <property type="nucleotide sequence ID" value="NZ_FOMX01000004.1"/>
</dbReference>
<proteinExistence type="predicted"/>
<dbReference type="EMBL" id="FOMX01000004">
    <property type="protein sequence ID" value="SFD79369.1"/>
    <property type="molecule type" value="Genomic_DNA"/>
</dbReference>
<keyword evidence="1" id="KW-0812">Transmembrane</keyword>
<evidence type="ECO:0000256" key="1">
    <source>
        <dbReference type="SAM" id="Phobius"/>
    </source>
</evidence>
<dbReference type="STRING" id="54.SAMN02745121_01627"/>
<reference evidence="3" key="1">
    <citation type="submission" date="2016-10" db="EMBL/GenBank/DDBJ databases">
        <authorList>
            <person name="Varghese N."/>
            <person name="Submissions S."/>
        </authorList>
    </citation>
    <scope>NUCLEOTIDE SEQUENCE [LARGE SCALE GENOMIC DNA]</scope>
    <source>
        <strain evidence="3">ATCC 25963</strain>
    </source>
</reference>
<accession>A0A1I1V924</accession>
<name>A0A1I1V924_9BACT</name>
<keyword evidence="1" id="KW-0472">Membrane</keyword>
<evidence type="ECO:0000313" key="2">
    <source>
        <dbReference type="EMBL" id="SFD79369.1"/>
    </source>
</evidence>
<keyword evidence="3" id="KW-1185">Reference proteome</keyword>
<dbReference type="Proteomes" id="UP000199400">
    <property type="component" value="Unassembled WGS sequence"/>
</dbReference>
<feature type="transmembrane region" description="Helical" evidence="1">
    <location>
        <begin position="12"/>
        <end position="40"/>
    </location>
</feature>